<evidence type="ECO:0000256" key="1">
    <source>
        <dbReference type="SAM" id="MobiDB-lite"/>
    </source>
</evidence>
<feature type="non-terminal residue" evidence="2">
    <location>
        <position position="1"/>
    </location>
</feature>
<feature type="non-terminal residue" evidence="2">
    <location>
        <position position="25"/>
    </location>
</feature>
<reference evidence="2" key="1">
    <citation type="submission" date="2020-02" db="EMBL/GenBank/DDBJ databases">
        <authorList>
            <person name="Meier V. D."/>
        </authorList>
    </citation>
    <scope>NUCLEOTIDE SEQUENCE</scope>
    <source>
        <strain evidence="2">AVDCRST_MAG49</strain>
    </source>
</reference>
<name>A0A6J4VAA1_9BACT</name>
<dbReference type="AlphaFoldDB" id="A0A6J4VAA1"/>
<protein>
    <submittedName>
        <fullName evidence="2">Uncharacterized protein</fullName>
    </submittedName>
</protein>
<sequence>APAARRRAPRDRRGATRPLPAGGGV</sequence>
<proteinExistence type="predicted"/>
<evidence type="ECO:0000313" key="2">
    <source>
        <dbReference type="EMBL" id="CAA9573273.1"/>
    </source>
</evidence>
<feature type="region of interest" description="Disordered" evidence="1">
    <location>
        <begin position="1"/>
        <end position="25"/>
    </location>
</feature>
<feature type="compositionally biased region" description="Basic residues" evidence="1">
    <location>
        <begin position="1"/>
        <end position="10"/>
    </location>
</feature>
<gene>
    <name evidence="2" type="ORF">AVDCRST_MAG49-3863</name>
</gene>
<dbReference type="EMBL" id="CADCWG010000276">
    <property type="protein sequence ID" value="CAA9573273.1"/>
    <property type="molecule type" value="Genomic_DNA"/>
</dbReference>
<organism evidence="2">
    <name type="scientific">uncultured Thermomicrobiales bacterium</name>
    <dbReference type="NCBI Taxonomy" id="1645740"/>
    <lineage>
        <taxon>Bacteria</taxon>
        <taxon>Pseudomonadati</taxon>
        <taxon>Thermomicrobiota</taxon>
        <taxon>Thermomicrobia</taxon>
        <taxon>Thermomicrobiales</taxon>
        <taxon>environmental samples</taxon>
    </lineage>
</organism>
<accession>A0A6J4VAA1</accession>